<evidence type="ECO:0000313" key="2">
    <source>
        <dbReference type="EMBL" id="QIK71961.1"/>
    </source>
</evidence>
<protein>
    <submittedName>
        <fullName evidence="2">DUF559 domain-containing protein</fullName>
    </submittedName>
</protein>
<dbReference type="Gene3D" id="3.40.960.10">
    <property type="entry name" value="VSR Endonuclease"/>
    <property type="match status" value="1"/>
</dbReference>
<feature type="domain" description="DUF559" evidence="1">
    <location>
        <begin position="183"/>
        <end position="281"/>
    </location>
</feature>
<accession>A0A6G7Y5R0</accession>
<dbReference type="InterPro" id="IPR011335">
    <property type="entry name" value="Restrct_endonuc-II-like"/>
</dbReference>
<dbReference type="SUPFAM" id="SSF52980">
    <property type="entry name" value="Restriction endonuclease-like"/>
    <property type="match status" value="1"/>
</dbReference>
<proteinExistence type="predicted"/>
<dbReference type="EMBL" id="CP049865">
    <property type="protein sequence ID" value="QIK71961.1"/>
    <property type="molecule type" value="Genomic_DNA"/>
</dbReference>
<dbReference type="Pfam" id="PF04480">
    <property type="entry name" value="DUF559"/>
    <property type="match status" value="1"/>
</dbReference>
<dbReference type="Proteomes" id="UP000501058">
    <property type="component" value="Chromosome"/>
</dbReference>
<evidence type="ECO:0000313" key="3">
    <source>
        <dbReference type="Proteomes" id="UP000501058"/>
    </source>
</evidence>
<evidence type="ECO:0000259" key="1">
    <source>
        <dbReference type="Pfam" id="PF04480"/>
    </source>
</evidence>
<reference evidence="2 3" key="1">
    <citation type="submission" date="2020-03" db="EMBL/GenBank/DDBJ databases">
        <title>Propioniciclava sp. nov., isolated from Hydrophilus acuminatus.</title>
        <authorList>
            <person name="Hyun D.-W."/>
            <person name="Bae J.-W."/>
        </authorList>
    </citation>
    <scope>NUCLEOTIDE SEQUENCE [LARGE SCALE GENOMIC DNA]</scope>
    <source>
        <strain evidence="2 3">HDW11</strain>
    </source>
</reference>
<keyword evidence="3" id="KW-1185">Reference proteome</keyword>
<dbReference type="RefSeq" id="WP_166232857.1">
    <property type="nucleotide sequence ID" value="NZ_CP049865.1"/>
</dbReference>
<dbReference type="InterPro" id="IPR007569">
    <property type="entry name" value="DUF559"/>
</dbReference>
<gene>
    <name evidence="2" type="ORF">G7070_06390</name>
</gene>
<name>A0A6G7Y5R0_9ACTN</name>
<organism evidence="2 3">
    <name type="scientific">Propioniciclava coleopterorum</name>
    <dbReference type="NCBI Taxonomy" id="2714937"/>
    <lineage>
        <taxon>Bacteria</taxon>
        <taxon>Bacillati</taxon>
        <taxon>Actinomycetota</taxon>
        <taxon>Actinomycetes</taxon>
        <taxon>Propionibacteriales</taxon>
        <taxon>Propionibacteriaceae</taxon>
        <taxon>Propioniciclava</taxon>
    </lineage>
</organism>
<dbReference type="AlphaFoldDB" id="A0A6G7Y5R0"/>
<sequence length="289" mass="32139">MKPDLRLLFDSDVIVTRRDHPQWANQLTHGSRVGEIVALLPGVYCRASVAAEIPVRLLAVIRADPNSVLTHGAAALAGYDPHRPCPSPIVAAAPHRASKWPLAHFERRRIPAEWTHRFRGLRFTHPAWTALDLAATEGPRAIDEALRLGVPLDAMEAALAARPGRRGNLQVRDWLAESRDRPFSFAERAAHLALRDAGVEGWRGNLRLRLSGRDVILDIAFEAERLAVEIDGFAFHSSAKAFNHDRLRDADLMAAGWAVLRLPASLVLDEPDRFVRLVRRALSHRGRGE</sequence>
<dbReference type="KEGG" id="prv:G7070_06390"/>